<feature type="transmembrane region" description="Helical" evidence="3">
    <location>
        <begin position="246"/>
        <end position="271"/>
    </location>
</feature>
<accession>A0A938XQR8</accession>
<keyword evidence="1" id="KW-0175">Coiled coil</keyword>
<keyword evidence="6" id="KW-1185">Reference proteome</keyword>
<proteinExistence type="predicted"/>
<evidence type="ECO:0000313" key="5">
    <source>
        <dbReference type="EMBL" id="MBM7555841.1"/>
    </source>
</evidence>
<dbReference type="InterPro" id="IPR025645">
    <property type="entry name" value="DUF4349"/>
</dbReference>
<keyword evidence="3" id="KW-0812">Transmembrane</keyword>
<feature type="domain" description="DUF4349" evidence="4">
    <location>
        <begin position="71"/>
        <end position="270"/>
    </location>
</feature>
<evidence type="ECO:0000256" key="3">
    <source>
        <dbReference type="SAM" id="Phobius"/>
    </source>
</evidence>
<dbReference type="PROSITE" id="PS51257">
    <property type="entry name" value="PROKAR_LIPOPROTEIN"/>
    <property type="match status" value="1"/>
</dbReference>
<dbReference type="Pfam" id="PF14257">
    <property type="entry name" value="DUF4349"/>
    <property type="match status" value="1"/>
</dbReference>
<dbReference type="AlphaFoldDB" id="A0A938XQR8"/>
<reference evidence="5" key="1">
    <citation type="submission" date="2021-01" db="EMBL/GenBank/DDBJ databases">
        <title>Genomic Encyclopedia of Type Strains, Phase IV (KMG-IV): sequencing the most valuable type-strain genomes for metagenomic binning, comparative biology and taxonomic classification.</title>
        <authorList>
            <person name="Goeker M."/>
        </authorList>
    </citation>
    <scope>NUCLEOTIDE SEQUENCE</scope>
    <source>
        <strain evidence="5">DSM 23230</strain>
    </source>
</reference>
<keyword evidence="3" id="KW-1133">Transmembrane helix</keyword>
<gene>
    <name evidence="5" type="ORF">JOC47_000675</name>
</gene>
<evidence type="ECO:0000256" key="1">
    <source>
        <dbReference type="SAM" id="Coils"/>
    </source>
</evidence>
<dbReference type="Proteomes" id="UP000774000">
    <property type="component" value="Unassembled WGS sequence"/>
</dbReference>
<sequence>MTKKSTVSKSFLLVVISILIIISGCQGNQSMDQQSKVKSTMRTESVSNQYGSPEPSGKSALKAEEYQAQETIERKIITKKLESIPEQVKTIIKTYDGYLANSNQWQSDRKYYRYNIKIPQENFQTAISELEKLGAVNNKQISSRDITKEYIDLQSRLKNFKAQEERYLELLNQAKNVKDMLTIEKELNRVRRKIEQIQGQLNYYNNKINFSTINITFTEPKPVINNNSWGIFNSLKQAIQEFVNSINAIIVISGALLPWLLLISVLALIAYKLYQKKKNK</sequence>
<evidence type="ECO:0000259" key="4">
    <source>
        <dbReference type="Pfam" id="PF14257"/>
    </source>
</evidence>
<protein>
    <recommendedName>
        <fullName evidence="4">DUF4349 domain-containing protein</fullName>
    </recommendedName>
</protein>
<feature type="region of interest" description="Disordered" evidence="2">
    <location>
        <begin position="33"/>
        <end position="60"/>
    </location>
</feature>
<name>A0A938XQR8_9FIRM</name>
<evidence type="ECO:0000313" key="6">
    <source>
        <dbReference type="Proteomes" id="UP000774000"/>
    </source>
</evidence>
<keyword evidence="3" id="KW-0472">Membrane</keyword>
<dbReference type="RefSeq" id="WP_204700563.1">
    <property type="nucleotide sequence ID" value="NZ_JAFBDQ010000003.1"/>
</dbReference>
<feature type="compositionally biased region" description="Polar residues" evidence="2">
    <location>
        <begin position="33"/>
        <end position="51"/>
    </location>
</feature>
<dbReference type="EMBL" id="JAFBDQ010000003">
    <property type="protein sequence ID" value="MBM7555841.1"/>
    <property type="molecule type" value="Genomic_DNA"/>
</dbReference>
<comment type="caution">
    <text evidence="5">The sequence shown here is derived from an EMBL/GenBank/DDBJ whole genome shotgun (WGS) entry which is preliminary data.</text>
</comment>
<evidence type="ECO:0000256" key="2">
    <source>
        <dbReference type="SAM" id="MobiDB-lite"/>
    </source>
</evidence>
<organism evidence="5 6">
    <name type="scientific">Halanaerobacter jeridensis</name>
    <dbReference type="NCBI Taxonomy" id="706427"/>
    <lineage>
        <taxon>Bacteria</taxon>
        <taxon>Bacillati</taxon>
        <taxon>Bacillota</taxon>
        <taxon>Clostridia</taxon>
        <taxon>Halanaerobiales</taxon>
        <taxon>Halobacteroidaceae</taxon>
        <taxon>Halanaerobacter</taxon>
    </lineage>
</organism>
<feature type="coiled-coil region" evidence="1">
    <location>
        <begin position="157"/>
        <end position="207"/>
    </location>
</feature>